<reference evidence="3 4" key="1">
    <citation type="submission" date="2019-01" db="EMBL/GenBank/DDBJ databases">
        <title>Nuclear Genome Assembly of the Microalgal Biofuel strain Nannochloropsis salina CCMP1776.</title>
        <authorList>
            <person name="Hovde B."/>
        </authorList>
    </citation>
    <scope>NUCLEOTIDE SEQUENCE [LARGE SCALE GENOMIC DNA]</scope>
    <source>
        <strain evidence="3 4">CCMP1776</strain>
    </source>
</reference>
<dbReference type="Gene3D" id="3.90.1640.20">
    <property type="entry name" value="TON_0340"/>
    <property type="match status" value="2"/>
</dbReference>
<accession>A0A4D9DBL6</accession>
<dbReference type="Proteomes" id="UP000355283">
    <property type="component" value="Unassembled WGS sequence"/>
</dbReference>
<dbReference type="AlphaFoldDB" id="A0A4D9DBL6"/>
<gene>
    <name evidence="3" type="ORF">NSK_001144</name>
</gene>
<dbReference type="OrthoDB" id="10262538at2759"/>
<feature type="domain" description="D-glutamate cyclase-like C-terminal" evidence="2">
    <location>
        <begin position="12"/>
        <end position="338"/>
    </location>
</feature>
<feature type="region of interest" description="Disordered" evidence="1">
    <location>
        <begin position="256"/>
        <end position="278"/>
    </location>
</feature>
<name>A0A4D9DBL6_9STRA</name>
<proteinExistence type="predicted"/>
<evidence type="ECO:0000259" key="2">
    <source>
        <dbReference type="Pfam" id="PF14336"/>
    </source>
</evidence>
<organism evidence="3 4">
    <name type="scientific">Nannochloropsis salina CCMP1776</name>
    <dbReference type="NCBI Taxonomy" id="1027361"/>
    <lineage>
        <taxon>Eukaryota</taxon>
        <taxon>Sar</taxon>
        <taxon>Stramenopiles</taxon>
        <taxon>Ochrophyta</taxon>
        <taxon>Eustigmatophyceae</taxon>
        <taxon>Eustigmatales</taxon>
        <taxon>Monodopsidaceae</taxon>
        <taxon>Microchloropsis</taxon>
        <taxon>Microchloropsis salina</taxon>
    </lineage>
</organism>
<dbReference type="PANTHER" id="PTHR32022:SF10">
    <property type="entry name" value="D-GLUTAMATE CYCLASE, MITOCHONDRIAL"/>
    <property type="match status" value="1"/>
</dbReference>
<evidence type="ECO:0000313" key="4">
    <source>
        <dbReference type="Proteomes" id="UP000355283"/>
    </source>
</evidence>
<protein>
    <recommendedName>
        <fullName evidence="2">D-glutamate cyclase-like C-terminal domain-containing protein</fullName>
    </recommendedName>
</protein>
<dbReference type="PANTHER" id="PTHR32022">
    <property type="entry name" value="D-GLUTAMATE CYCLASE, MITOCHONDRIAL"/>
    <property type="match status" value="1"/>
</dbReference>
<evidence type="ECO:0000313" key="3">
    <source>
        <dbReference type="EMBL" id="TFJ87797.1"/>
    </source>
</evidence>
<dbReference type="EMBL" id="SDOX01000005">
    <property type="protein sequence ID" value="TFJ87797.1"/>
    <property type="molecule type" value="Genomic_DNA"/>
</dbReference>
<dbReference type="Pfam" id="PF14336">
    <property type="entry name" value="GLUCM-like_C"/>
    <property type="match status" value="1"/>
</dbReference>
<dbReference type="InterPro" id="IPR025504">
    <property type="entry name" value="GLUCM_C"/>
</dbReference>
<sequence length="354" mass="37741">MVSSASRIIYRLEAIVQHDEGGRGLKGLIQPAGELEMAARALQRASSPIAILTGFPCLLEHTPPTETDGPPGALAIIRACIGLGKTCILLTDQCNAAVIQAAVAADSPYISASLQIEIFPAKSEWTDVEICRLRRLGCEVGFVVAIERAGPARDGHYYTMRGRCMDTFVAPLEQLMSLTRPAIESLGIGDGGNELGMGKAWERIVGSASIPHASRIACVTATTWLLAASVSNWGGYALSCALAVVAAEIEEKETGPRAGSFTSEGDGVGPWKAGTDPDQWQARRNEWVDRLVPSEAQAWSTLDGMVAAGARDGITGERTTSVDGMPGAVSLQMLRRLRETAREHVELTEERSEV</sequence>
<keyword evidence="4" id="KW-1185">Reference proteome</keyword>
<evidence type="ECO:0000256" key="1">
    <source>
        <dbReference type="SAM" id="MobiDB-lite"/>
    </source>
</evidence>
<comment type="caution">
    <text evidence="3">The sequence shown here is derived from an EMBL/GenBank/DDBJ whole genome shotgun (WGS) entry which is preliminary data.</text>
</comment>